<keyword evidence="7" id="KW-0443">Lipid metabolism</keyword>
<dbReference type="GO" id="GO:0005829">
    <property type="term" value="C:cytosol"/>
    <property type="evidence" value="ECO:0007669"/>
    <property type="project" value="UniProtKB-SubCell"/>
</dbReference>
<evidence type="ECO:0000256" key="2">
    <source>
        <dbReference type="ARBA" id="ARBA00012988"/>
    </source>
</evidence>
<keyword evidence="7" id="KW-0276">Fatty acid metabolism</keyword>
<dbReference type="EMBL" id="BMAO01037380">
    <property type="protein sequence ID" value="GFR17336.1"/>
    <property type="molecule type" value="Genomic_DNA"/>
</dbReference>
<name>A0A8X6LNP1_TRICU</name>
<keyword evidence="8" id="KW-0472">Membrane</keyword>
<evidence type="ECO:0000259" key="9">
    <source>
        <dbReference type="Pfam" id="PF00501"/>
    </source>
</evidence>
<feature type="domain" description="AMP-dependent synthetase/ligase" evidence="9">
    <location>
        <begin position="132"/>
        <end position="513"/>
    </location>
</feature>
<dbReference type="InterPro" id="IPR045851">
    <property type="entry name" value="AMP-bd_C_sf"/>
</dbReference>
<comment type="similarity">
    <text evidence="1 7">Belongs to the ATP-dependent AMP-binding enzyme family.</text>
</comment>
<keyword evidence="8" id="KW-0812">Transmembrane</keyword>
<keyword evidence="8" id="KW-1133">Transmembrane helix</keyword>
<keyword evidence="6 7" id="KW-0067">ATP-binding</keyword>
<dbReference type="GO" id="GO:0030729">
    <property type="term" value="F:acetoacetate-CoA ligase activity"/>
    <property type="evidence" value="ECO:0007669"/>
    <property type="project" value="UniProtKB-UniRule"/>
</dbReference>
<evidence type="ECO:0000256" key="3">
    <source>
        <dbReference type="ARBA" id="ARBA00015326"/>
    </source>
</evidence>
<dbReference type="Pfam" id="PF16177">
    <property type="entry name" value="ACAS_N"/>
    <property type="match status" value="1"/>
</dbReference>
<dbReference type="GO" id="GO:0005524">
    <property type="term" value="F:ATP binding"/>
    <property type="evidence" value="ECO:0007669"/>
    <property type="project" value="UniProtKB-UniRule"/>
</dbReference>
<evidence type="ECO:0000256" key="4">
    <source>
        <dbReference type="ARBA" id="ARBA00022598"/>
    </source>
</evidence>
<keyword evidence="7" id="KW-0963">Cytoplasm</keyword>
<dbReference type="PANTHER" id="PTHR42921:SF1">
    <property type="entry name" value="ACETOACETYL-COA SYNTHETASE"/>
    <property type="match status" value="1"/>
</dbReference>
<evidence type="ECO:0000259" key="10">
    <source>
        <dbReference type="Pfam" id="PF16177"/>
    </source>
</evidence>
<evidence type="ECO:0000256" key="1">
    <source>
        <dbReference type="ARBA" id="ARBA00006432"/>
    </source>
</evidence>
<keyword evidence="5 7" id="KW-0547">Nucleotide-binding</keyword>
<dbReference type="InterPro" id="IPR005914">
    <property type="entry name" value="Acac_CoA_synth"/>
</dbReference>
<keyword evidence="4 7" id="KW-0436">Ligase</keyword>
<evidence type="ECO:0000256" key="5">
    <source>
        <dbReference type="ARBA" id="ARBA00022741"/>
    </source>
</evidence>
<dbReference type="InterPro" id="IPR020845">
    <property type="entry name" value="AMP-binding_CS"/>
</dbReference>
<comment type="subcellular location">
    <subcellularLocation>
        <location evidence="7">Cytoplasm</location>
        <location evidence="7">Cytosol</location>
    </subcellularLocation>
</comment>
<comment type="catalytic activity">
    <reaction evidence="7">
        <text>acetoacetate + ATP + CoA = acetoacetyl-CoA + AMP + diphosphate</text>
        <dbReference type="Rhea" id="RHEA:16117"/>
        <dbReference type="ChEBI" id="CHEBI:13705"/>
        <dbReference type="ChEBI" id="CHEBI:30616"/>
        <dbReference type="ChEBI" id="CHEBI:33019"/>
        <dbReference type="ChEBI" id="CHEBI:57286"/>
        <dbReference type="ChEBI" id="CHEBI:57287"/>
        <dbReference type="ChEBI" id="CHEBI:456215"/>
        <dbReference type="EC" id="6.2.1.16"/>
    </reaction>
</comment>
<proteinExistence type="inferred from homology"/>
<dbReference type="Proteomes" id="UP000887116">
    <property type="component" value="Unassembled WGS sequence"/>
</dbReference>
<dbReference type="PROSITE" id="PS00455">
    <property type="entry name" value="AMP_BINDING"/>
    <property type="match status" value="1"/>
</dbReference>
<reference evidence="11" key="1">
    <citation type="submission" date="2020-07" db="EMBL/GenBank/DDBJ databases">
        <title>Multicomponent nature underlies the extraordinary mechanical properties of spider dragline silk.</title>
        <authorList>
            <person name="Kono N."/>
            <person name="Nakamura H."/>
            <person name="Mori M."/>
            <person name="Yoshida Y."/>
            <person name="Ohtoshi R."/>
            <person name="Malay A.D."/>
            <person name="Moran D.A.P."/>
            <person name="Tomita M."/>
            <person name="Numata K."/>
            <person name="Arakawa K."/>
        </authorList>
    </citation>
    <scope>NUCLEOTIDE SEQUENCE</scope>
</reference>
<dbReference type="Gene3D" id="3.30.300.30">
    <property type="match status" value="1"/>
</dbReference>
<dbReference type="AlphaFoldDB" id="A0A8X6LNP1"/>
<dbReference type="EC" id="6.2.1.16" evidence="2 7"/>
<feature type="domain" description="Acetyl-coenzyme A synthetase N-terminal" evidence="10">
    <location>
        <begin position="70"/>
        <end position="127"/>
    </location>
</feature>
<dbReference type="InterPro" id="IPR042099">
    <property type="entry name" value="ANL_N_sf"/>
</dbReference>
<protein>
    <recommendedName>
        <fullName evidence="3 7">Acetoacetyl-CoA synthetase</fullName>
        <ecNumber evidence="2 7">6.2.1.16</ecNumber>
    </recommendedName>
</protein>
<evidence type="ECO:0000256" key="6">
    <source>
        <dbReference type="ARBA" id="ARBA00022840"/>
    </source>
</evidence>
<feature type="transmembrane region" description="Helical" evidence="8">
    <location>
        <begin position="188"/>
        <end position="214"/>
    </location>
</feature>
<dbReference type="NCBIfam" id="TIGR01217">
    <property type="entry name" value="ac_ac_CoA_syn"/>
    <property type="match status" value="1"/>
</dbReference>
<gene>
    <name evidence="11" type="primary">AACS</name>
    <name evidence="11" type="ORF">TNCT_122131</name>
</gene>
<keyword evidence="12" id="KW-1185">Reference proteome</keyword>
<sequence length="692" mass="78411">MQRVWPIFQKHDEECKIGIAFFGFLVKMNLDYSSFENAQMMWKPTGEVSENRKRFVKLLEDKYNVKIGDYWDFHKWSVDNLDQFWAEIWDFSEIIYSEKYKKVIDLSVPMSKSPRWFEGAKLNFAENLLRYKDDRTGLVMAGEDKLTKSATYAEINEHVKLYAAAFRKFGLKKGDIVACFMSNREEPVYAMLAAVSIGAIWAGALPLIGAEAVLNRFKQINPRILLTVDRFRNNGCEVEMLQKVKTIAEELKSLEKVIIVPSKEESKLKDISGIRNSCFLNEFLQLGFEKDGSVPPIIFEQVSISYPIFISYTSGTTGLPKAIVHGSGGFLATAKDHCVCGNRTKEGTLLSMSPVGWASWNIFTTFLFTGVKCILFEGVPYFLSPTYLWDLVDEFKLTELVSTPSVLDELERRGYFPTEKHSLESLKVIICGSSVVKPNNYDFVYRKIKKGIIFGSGYGSTELMGNGLMFDRSLPIYRGEISCPSLGIDLECLDDSGKPAVGELGELVIKKPTPSLPLGLWGDKDSSLFRNTYFSKYPDKFSLGDLAVINPITKGVIICCRSDETLKPKSVRFGSSEIYNIVNKFPEISDSLCVAQYGRNQNERAVLFVKMKDGFSFNEELIKKIRHHVEKELSSGHVPELILETSDIPYNMTGKKMEILVKKMINNMPYNADTVVNQACLNNFQNIPLYED</sequence>
<organism evidence="11 12">
    <name type="scientific">Trichonephila clavata</name>
    <name type="common">Joro spider</name>
    <name type="synonym">Nephila clavata</name>
    <dbReference type="NCBI Taxonomy" id="2740835"/>
    <lineage>
        <taxon>Eukaryota</taxon>
        <taxon>Metazoa</taxon>
        <taxon>Ecdysozoa</taxon>
        <taxon>Arthropoda</taxon>
        <taxon>Chelicerata</taxon>
        <taxon>Arachnida</taxon>
        <taxon>Araneae</taxon>
        <taxon>Araneomorphae</taxon>
        <taxon>Entelegynae</taxon>
        <taxon>Araneoidea</taxon>
        <taxon>Nephilidae</taxon>
        <taxon>Trichonephila</taxon>
    </lineage>
</organism>
<dbReference type="PANTHER" id="PTHR42921">
    <property type="entry name" value="ACETOACETYL-COA SYNTHETASE"/>
    <property type="match status" value="1"/>
</dbReference>
<dbReference type="SUPFAM" id="SSF56801">
    <property type="entry name" value="Acetyl-CoA synthetase-like"/>
    <property type="match status" value="1"/>
</dbReference>
<accession>A0A8X6LNP1</accession>
<dbReference type="GO" id="GO:0006631">
    <property type="term" value="P:fatty acid metabolic process"/>
    <property type="evidence" value="ECO:0007669"/>
    <property type="project" value="UniProtKB-UniRule"/>
</dbReference>
<comment type="caution">
    <text evidence="11">The sequence shown here is derived from an EMBL/GenBank/DDBJ whole genome shotgun (WGS) entry which is preliminary data.</text>
</comment>
<evidence type="ECO:0000256" key="8">
    <source>
        <dbReference type="SAM" id="Phobius"/>
    </source>
</evidence>
<dbReference type="Gene3D" id="3.40.50.12780">
    <property type="entry name" value="N-terminal domain of ligase-like"/>
    <property type="match status" value="1"/>
</dbReference>
<dbReference type="InterPro" id="IPR000873">
    <property type="entry name" value="AMP-dep_synth/lig_dom"/>
</dbReference>
<dbReference type="Pfam" id="PF00501">
    <property type="entry name" value="AMP-binding"/>
    <property type="match status" value="1"/>
</dbReference>
<evidence type="ECO:0000313" key="11">
    <source>
        <dbReference type="EMBL" id="GFR17336.1"/>
    </source>
</evidence>
<evidence type="ECO:0000256" key="7">
    <source>
        <dbReference type="RuleBase" id="RU367019"/>
    </source>
</evidence>
<evidence type="ECO:0000313" key="12">
    <source>
        <dbReference type="Proteomes" id="UP000887116"/>
    </source>
</evidence>
<dbReference type="OrthoDB" id="10253869at2759"/>
<dbReference type="InterPro" id="IPR032387">
    <property type="entry name" value="ACAS_N"/>
</dbReference>
<comment type="function">
    <text evidence="7">Converts acetoacetate to acetoacetyl-CoA in the cytosol.</text>
</comment>